<feature type="compositionally biased region" description="Basic and acidic residues" evidence="1">
    <location>
        <begin position="122"/>
        <end position="144"/>
    </location>
</feature>
<accession>J0A949</accession>
<sequence length="591" mass="63148">MTSSVLLGSMNATDLETYAALQKPSHVFGNYAEKDKDSKLTSDSPTQQQDQKAAQTQAQSTAQSDSKEATTLENNTATTDNTTASTDETYTKSADTTVAGASQKVETDNTTVQNDETALKSAVEKVQADANAKDFDEAKFKTDQAAEQTAEENLKTAESQLTQDQDALSKALQNQTKTPTPPAKKDETSGSGDKNQHTASSGTPSSTTPPAKKDETSGTPSASGSSVASQLTKDTTMVNNFKSVSVSGMNTTLSGVETMSKQTATISNLLSGNPNLGSVIPNAQGLNSAFSALESAQNTLKGYLDSSSATIGQLTNGSNAVVGALDKAINQVDMALADLATADTQKTQAVALAAASDSATTTTDAINFLNALKTNLMAQKDAFMNVHKNIQTAVAQAQATYTPSVINTNNYGQMYGVDAMAGYKWFFGKTKRFGFRSYGYYSYNHANLSFVGSQLGIMEGASQVNNFTYGVGFDALYNFYESKEGYNTAGLFVGFGLGGDSFIVQGESYLKSQMHICNNTAGCSASMNTSYFQMPVQFGFRSNFSKHSGIEVGFKLPLFTNQFYKERGVDGSVDVFYKRNFSIYFNYMINF</sequence>
<dbReference type="PATRIC" id="fig|992034.3.peg.118"/>
<reference evidence="2 3" key="1">
    <citation type="submission" date="2012-04" db="EMBL/GenBank/DDBJ databases">
        <title>Genome sequence of Helicobacter pylori Hp A-9.</title>
        <authorList>
            <person name="Blanchard T.G."/>
            <person name="Czinn S.J."/>
            <person name="McCracken C."/>
            <person name="Abolude K."/>
            <person name="Maroo A."/>
            <person name="Santana-Cruz I."/>
            <person name="Tallon L.J."/>
            <person name="Ficke F.W.F."/>
        </authorList>
    </citation>
    <scope>NUCLEOTIDE SEQUENCE [LARGE SCALE GENOMIC DNA]</scope>
    <source>
        <strain evidence="2 3">Hp A-9</strain>
    </source>
</reference>
<feature type="compositionally biased region" description="Polar residues" evidence="1">
    <location>
        <begin position="156"/>
        <end position="178"/>
    </location>
</feature>
<dbReference type="Pfam" id="PF01856">
    <property type="entry name" value="HP_OMP"/>
    <property type="match status" value="1"/>
</dbReference>
<organism evidence="2 3">
    <name type="scientific">Helicobacter pylori Hp A-9</name>
    <dbReference type="NCBI Taxonomy" id="992034"/>
    <lineage>
        <taxon>Bacteria</taxon>
        <taxon>Pseudomonadati</taxon>
        <taxon>Campylobacterota</taxon>
        <taxon>Epsilonproteobacteria</taxon>
        <taxon>Campylobacterales</taxon>
        <taxon>Helicobacteraceae</taxon>
        <taxon>Helicobacter</taxon>
    </lineage>
</organism>
<dbReference type="AlphaFoldDB" id="J0A949"/>
<proteinExistence type="predicted"/>
<gene>
    <name evidence="2" type="primary">horA</name>
    <name evidence="2" type="ORF">HPHPA9_0125</name>
</gene>
<dbReference type="PRINTS" id="PR01776">
    <property type="entry name" value="HPOMPFAMILY"/>
</dbReference>
<feature type="region of interest" description="Disordered" evidence="1">
    <location>
        <begin position="29"/>
        <end position="231"/>
    </location>
</feature>
<dbReference type="InterPro" id="IPR002718">
    <property type="entry name" value="OMP_Helicobacter"/>
</dbReference>
<feature type="compositionally biased region" description="Polar residues" evidence="1">
    <location>
        <begin position="217"/>
        <end position="231"/>
    </location>
</feature>
<feature type="compositionally biased region" description="Low complexity" evidence="1">
    <location>
        <begin position="71"/>
        <end position="88"/>
    </location>
</feature>
<evidence type="ECO:0000256" key="1">
    <source>
        <dbReference type="SAM" id="MobiDB-lite"/>
    </source>
</evidence>
<evidence type="ECO:0000313" key="3">
    <source>
        <dbReference type="Proteomes" id="UP000005483"/>
    </source>
</evidence>
<comment type="caution">
    <text evidence="2">The sequence shown here is derived from an EMBL/GenBank/DDBJ whole genome shotgun (WGS) entry which is preliminary data.</text>
</comment>
<feature type="compositionally biased region" description="Low complexity" evidence="1">
    <location>
        <begin position="46"/>
        <end position="64"/>
    </location>
</feature>
<protein>
    <submittedName>
        <fullName evidence="2">Outer membrane protein HorA</fullName>
    </submittedName>
</protein>
<feature type="compositionally biased region" description="Low complexity" evidence="1">
    <location>
        <begin position="198"/>
        <end position="210"/>
    </location>
</feature>
<dbReference type="Proteomes" id="UP000005483">
    <property type="component" value="Unassembled WGS sequence"/>
</dbReference>
<evidence type="ECO:0000313" key="2">
    <source>
        <dbReference type="EMBL" id="EJB45983.1"/>
    </source>
</evidence>
<dbReference type="EMBL" id="AKOC01000001">
    <property type="protein sequence ID" value="EJB45983.1"/>
    <property type="molecule type" value="Genomic_DNA"/>
</dbReference>
<name>J0A949_HELPX</name>